<dbReference type="GO" id="GO:0016592">
    <property type="term" value="C:mediator complex"/>
    <property type="evidence" value="ECO:0007669"/>
    <property type="project" value="InterPro"/>
</dbReference>
<feature type="domain" description="Mediator complex subunit Med12" evidence="13">
    <location>
        <begin position="283"/>
        <end position="346"/>
    </location>
</feature>
<keyword evidence="15" id="KW-1185">Reference proteome</keyword>
<name>A0A397H3I3_ASPTH</name>
<dbReference type="OrthoDB" id="20828at2759"/>
<evidence type="ECO:0000256" key="7">
    <source>
        <dbReference type="ARBA" id="ARBA00023159"/>
    </source>
</evidence>
<comment type="caution">
    <text evidence="14">The sequence shown here is derived from an EMBL/GenBank/DDBJ whole genome shotgun (WGS) entry which is preliminary data.</text>
</comment>
<comment type="similarity">
    <text evidence="2">Belongs to the Mediator complex subunit 12 family.</text>
</comment>
<organism evidence="14 15">
    <name type="scientific">Aspergillus thermomutatus</name>
    <name type="common">Neosartorya pseudofischeri</name>
    <dbReference type="NCBI Taxonomy" id="41047"/>
    <lineage>
        <taxon>Eukaryota</taxon>
        <taxon>Fungi</taxon>
        <taxon>Dikarya</taxon>
        <taxon>Ascomycota</taxon>
        <taxon>Pezizomycotina</taxon>
        <taxon>Eurotiomycetes</taxon>
        <taxon>Eurotiomycetidae</taxon>
        <taxon>Eurotiales</taxon>
        <taxon>Aspergillaceae</taxon>
        <taxon>Aspergillus</taxon>
        <taxon>Aspergillus subgen. Fumigati</taxon>
    </lineage>
</organism>
<feature type="compositionally biased region" description="Low complexity" evidence="12">
    <location>
        <begin position="1524"/>
        <end position="1539"/>
    </location>
</feature>
<keyword evidence="5" id="KW-0678">Repressor</keyword>
<evidence type="ECO:0000256" key="8">
    <source>
        <dbReference type="ARBA" id="ARBA00023163"/>
    </source>
</evidence>
<dbReference type="VEuPathDB" id="FungiDB:CDV56_107871"/>
<dbReference type="GO" id="GO:0006357">
    <property type="term" value="P:regulation of transcription by RNA polymerase II"/>
    <property type="evidence" value="ECO:0007669"/>
    <property type="project" value="InterPro"/>
</dbReference>
<feature type="compositionally biased region" description="Polar residues" evidence="12">
    <location>
        <begin position="31"/>
        <end position="42"/>
    </location>
</feature>
<dbReference type="PANTHER" id="PTHR46567:SF1">
    <property type="entry name" value="MEDIATOR OF RNA POLYMERASE II TRANSCRIPTION SUBUNIT 12"/>
    <property type="match status" value="1"/>
</dbReference>
<sequence>MIPHSSAGVQSWGHPLHAVHSGAGRADLSQHLGQSDLQSEQPSMPVPQPQTRQPVLIDLTANGGDVPERDPPAKRLKLDVHAGSVAGDGSPASAGVGESKSTPSTTTSKPPPLSWRARPVWSFQALLSEVSGSAENNGESAAAVMQDVKPPSPPSFPAPPWKFAPADTTTSDPTGGQDGAPAKEVQTAPYQIETPSVAPVMGGEKVADFSPWTGNHPEDVLNEQTAKQGYYDRTQVSQNESNTARPSLYAQLKHRSGLQILSSVFAAALEKRQVHSMVTAPSTFKPPPRVTLTDNKREAWLRDLANPSVPLRRLSRTIPHGIRGRLLLDQCLTKWVPVGRAVWLAKCVGANEIRAFKRKGTNGALAIGLEAKWVRDWTANVQQFLEGVITSCGVADWKLKMTYAVSLTARLFFEQLLDHDQYLGWFLTSLEAAPLNTLPVWLLMLGIYWSNILRYRKRGRRLAELLLDKLQLAIKSDSAKSLRPLTDRLSLHIRKLTLEHTSSVVLPDSWEKYKDLLSSCLNLKDNVHRAVFQNLAERNARVQRPRKCQETTQQPPQQRLIQLFDSIRSSHDIASVSAASLGAIDDKAALVFKLLEWAATPFRYGVSRVYTAARLLRKWKIAGVDVDTCIISFLAESQMRDQSNMDNIYHIISELVRSQTFSVGKYLQWLMAKGVADCCQNAEHKRLSGDLVLLMQLPASRLPEHVRNLRNTLLHRAGVEVSKEASTIAMLKASIAERLPKIFGPVARSAISCDLLPSDLTWAVKSEIGQWIRRGVTECGRGPPSKFQGLHRAPEAEHFALTPGEFYSIRDILESFGDLSILADVLKQATICNDGIVLASAADTVNYHFRSFCVIGATTDLFKRLVESYARLKRLGSTSLDLIFSLIDLGLRLPGEFNTVALLRQDLCRIESKSSMAAPSPLSDHIPATFNEADPRFLEKLDQLLLSGSGIDESTLDTIFNLLINQIESSGGHAKLSVNETCRYLAYLRPFHPKRFDLMLVRWICGLLKSTTRAILSQILPPLIGVGCVTIQAFVFLVRRLLKSEKVSSLISNPSDLRIDLLQLLVPPPAGQSRYFDMVTYRFHLSQKEFLFKHPEEAFNIIRDAIALIDSQSQEGTYRQRRVDLGHSAMVLLQILLTKNPESAVQHCTEKLIGQHPSSVTALTRALDSLLGFDTKAGERSFTSNTCFLSSYPLTPGSAPPDISVAEKVIELTNDFSLPFCQLKLQLLFNAETGGDVRNEIVDVMFKAAVVDSRSRRSNWVGLVRLMSHDAVRQIRERAEKSFFAIPLFEESPDGCSSFAADNSSSLETAKLYLTIIEKLAYSIPDAGPQAVAPVLTEKMDLLLQRLINMQTNYSGTTELSHGVDAEQMIRSRAQFERSLAFWFSALLRMIVLHRTAFSVPSAALRPTALPEQTRLLISIFCITLARLPDNVLRLFPTADYFPHSMRAGGCHPCPGILLQTHALDVAASLIDTFPDEARHQCARYLREKCPPFARVQNDSRFLYLLGPLGDSPSSNLTLPVSLPSPAASGSTPAPTPSGNLTGGPSHSQQPALVSSGVPTGLPDGLNCGASHLCLQYRGRVIGAYPVRPWELLEDAAPIVGANDTAVSLGYFDARRVRV</sequence>
<reference evidence="14" key="1">
    <citation type="submission" date="2018-08" db="EMBL/GenBank/DDBJ databases">
        <title>Draft genome sequence of azole-resistant Aspergillus thermomutatus (Neosartorya pseudofischeri) strain HMR AF 39, isolated from a human nasal aspirate.</title>
        <authorList>
            <person name="Parent-Michaud M."/>
            <person name="Dufresne P.J."/>
            <person name="Fournier E."/>
            <person name="Martineau C."/>
            <person name="Moreira S."/>
            <person name="Perkins V."/>
            <person name="De Repentigny L."/>
            <person name="Dufresne S.F."/>
        </authorList>
    </citation>
    <scope>NUCLEOTIDE SEQUENCE [LARGE SCALE GENOMIC DNA]</scope>
    <source>
        <strain evidence="14">HMR AF 39</strain>
    </source>
</reference>
<evidence type="ECO:0000313" key="15">
    <source>
        <dbReference type="Proteomes" id="UP000215305"/>
    </source>
</evidence>
<evidence type="ECO:0000256" key="4">
    <source>
        <dbReference type="ARBA" id="ARBA00019622"/>
    </source>
</evidence>
<evidence type="ECO:0000256" key="2">
    <source>
        <dbReference type="ARBA" id="ARBA00010289"/>
    </source>
</evidence>
<dbReference type="Proteomes" id="UP000215305">
    <property type="component" value="Unassembled WGS sequence"/>
</dbReference>
<dbReference type="SMART" id="SM01281">
    <property type="entry name" value="Med12"/>
    <property type="match status" value="1"/>
</dbReference>
<dbReference type="STRING" id="41047.A0A397H3I3"/>
<evidence type="ECO:0000313" key="14">
    <source>
        <dbReference type="EMBL" id="RHZ57631.1"/>
    </source>
</evidence>
<dbReference type="EMBL" id="NKHU02000077">
    <property type="protein sequence ID" value="RHZ57631.1"/>
    <property type="molecule type" value="Genomic_DNA"/>
</dbReference>
<dbReference type="RefSeq" id="XP_026615120.1">
    <property type="nucleotide sequence ID" value="XM_026761490.1"/>
</dbReference>
<dbReference type="InterPro" id="IPR019035">
    <property type="entry name" value="Mediator_Med12"/>
</dbReference>
<keyword evidence="6" id="KW-0805">Transcription regulation</keyword>
<evidence type="ECO:0000259" key="13">
    <source>
        <dbReference type="SMART" id="SM01281"/>
    </source>
</evidence>
<evidence type="ECO:0000256" key="12">
    <source>
        <dbReference type="SAM" id="MobiDB-lite"/>
    </source>
</evidence>
<keyword evidence="8" id="KW-0804">Transcription</keyword>
<evidence type="ECO:0000256" key="6">
    <source>
        <dbReference type="ARBA" id="ARBA00023015"/>
    </source>
</evidence>
<keyword evidence="7" id="KW-0010">Activator</keyword>
<evidence type="ECO:0000256" key="3">
    <source>
        <dbReference type="ARBA" id="ARBA00011629"/>
    </source>
</evidence>
<dbReference type="InterPro" id="IPR057344">
    <property type="entry name" value="ARM_SRB8"/>
</dbReference>
<feature type="compositionally biased region" description="Low complexity" evidence="12">
    <location>
        <begin position="99"/>
        <end position="108"/>
    </location>
</feature>
<feature type="region of interest" description="Disordered" evidence="12">
    <location>
        <begin position="1517"/>
        <end position="1556"/>
    </location>
</feature>
<protein>
    <recommendedName>
        <fullName evidence="4">Mediator of RNA polymerase II transcription subunit 12</fullName>
    </recommendedName>
    <alternativeName>
        <fullName evidence="11">Mediator complex subunit 12</fullName>
    </alternativeName>
</protein>
<dbReference type="GO" id="GO:0003712">
    <property type="term" value="F:transcription coregulator activity"/>
    <property type="evidence" value="ECO:0007669"/>
    <property type="project" value="InterPro"/>
</dbReference>
<comment type="subcellular location">
    <subcellularLocation>
        <location evidence="1">Nucleus</location>
    </subcellularLocation>
</comment>
<proteinExistence type="inferred from homology"/>
<gene>
    <name evidence="14" type="primary">SRB8</name>
    <name evidence="14" type="ORF">CDV56_107871</name>
</gene>
<feature type="compositionally biased region" description="Pro residues" evidence="12">
    <location>
        <begin position="150"/>
        <end position="162"/>
    </location>
</feature>
<feature type="compositionally biased region" description="Polar residues" evidence="12">
    <location>
        <begin position="1543"/>
        <end position="1553"/>
    </location>
</feature>
<evidence type="ECO:0000256" key="1">
    <source>
        <dbReference type="ARBA" id="ARBA00004123"/>
    </source>
</evidence>
<dbReference type="PANTHER" id="PTHR46567">
    <property type="entry name" value="MEDIATOR OF RNA POLYMERASE II TRANSCRIPTION SUBUNIT 12"/>
    <property type="match status" value="1"/>
</dbReference>
<accession>A0A397H3I3</accession>
<dbReference type="Pfam" id="PF25326">
    <property type="entry name" value="ARM_SRB8"/>
    <property type="match status" value="1"/>
</dbReference>
<keyword evidence="9" id="KW-0539">Nucleus</keyword>
<evidence type="ECO:0000256" key="10">
    <source>
        <dbReference type="ARBA" id="ARBA00025661"/>
    </source>
</evidence>
<evidence type="ECO:0000256" key="5">
    <source>
        <dbReference type="ARBA" id="ARBA00022491"/>
    </source>
</evidence>
<comment type="subunit">
    <text evidence="3">Component of the SRB8-11 complex, which itself associates with the Mediator complex.</text>
</comment>
<dbReference type="GeneID" id="38129845"/>
<feature type="region of interest" description="Disordered" evidence="12">
    <location>
        <begin position="132"/>
        <end position="188"/>
    </location>
</feature>
<feature type="region of interest" description="Disordered" evidence="12">
    <location>
        <begin position="1"/>
        <end position="115"/>
    </location>
</feature>
<feature type="compositionally biased region" description="Basic and acidic residues" evidence="12">
    <location>
        <begin position="66"/>
        <end position="80"/>
    </location>
</feature>
<comment type="function">
    <text evidence="10">Component of the SRB8-11 complex. The SRB8-11 complex is a regulatory module of the Mediator complex which is itself involved in regulation of basal and activated RNA polymerase II-dependent transcription. The SRB8-11 complex may be involved in the transcriptional repression of a subset of genes regulated by Mediator. It may inhibit the association of the Mediator complex with RNA polymerase II to form the holoenzyme complex.</text>
</comment>
<evidence type="ECO:0000256" key="11">
    <source>
        <dbReference type="ARBA" id="ARBA00032010"/>
    </source>
</evidence>
<dbReference type="Pfam" id="PF09497">
    <property type="entry name" value="Med12"/>
    <property type="match status" value="1"/>
</dbReference>
<evidence type="ECO:0000256" key="9">
    <source>
        <dbReference type="ARBA" id="ARBA00023242"/>
    </source>
</evidence>